<organism evidence="1 2">
    <name type="scientific">Novipirellula aureliae</name>
    <dbReference type="NCBI Taxonomy" id="2527966"/>
    <lineage>
        <taxon>Bacteria</taxon>
        <taxon>Pseudomonadati</taxon>
        <taxon>Planctomycetota</taxon>
        <taxon>Planctomycetia</taxon>
        <taxon>Pirellulales</taxon>
        <taxon>Pirellulaceae</taxon>
        <taxon>Novipirellula</taxon>
    </lineage>
</organism>
<dbReference type="AlphaFoldDB" id="A0A5C6DS59"/>
<dbReference type="OrthoDB" id="9794241at2"/>
<gene>
    <name evidence="1" type="ORF">Q31b_43970</name>
</gene>
<dbReference type="Proteomes" id="UP000315471">
    <property type="component" value="Unassembled WGS sequence"/>
</dbReference>
<dbReference type="InterPro" id="IPR015996">
    <property type="entry name" value="UCP028451"/>
</dbReference>
<proteinExistence type="predicted"/>
<dbReference type="PANTHER" id="PTHR36452">
    <property type="entry name" value="CHROMOSOME 12, WHOLE GENOME SHOTGUN SEQUENCE"/>
    <property type="match status" value="1"/>
</dbReference>
<protein>
    <recommendedName>
        <fullName evidence="3">TIGR02453 family protein</fullName>
    </recommendedName>
</protein>
<name>A0A5C6DS59_9BACT</name>
<evidence type="ECO:0008006" key="3">
    <source>
        <dbReference type="Google" id="ProtNLM"/>
    </source>
</evidence>
<dbReference type="Pfam" id="PF09365">
    <property type="entry name" value="DUF2461"/>
    <property type="match status" value="1"/>
</dbReference>
<evidence type="ECO:0000313" key="1">
    <source>
        <dbReference type="EMBL" id="TWU37609.1"/>
    </source>
</evidence>
<sequence length="230" mass="26467">MPNRDLILTNELFEFLQQLKENNNRDWFAMHKAEYEQNVRGPAVELVRRLEKPLARVAPMLSAIPKGHGGSVMRIYRDTRFSKDKTPYKTNVGISLRHQANKDIHAPGAYIHLAADECFVGMGCWRPERTVLAAIRSAIDHEPTAWKKARDNKAFRKHFDLSGERLKTKPRDYDLTHPLIDDLRRIDFIAIAPLSPGELVHHDVVKTIIERIRAARPLMVFLCNAIDVPY</sequence>
<accession>A0A5C6DS59</accession>
<dbReference type="PANTHER" id="PTHR36452:SF1">
    <property type="entry name" value="DUF2461 DOMAIN-CONTAINING PROTEIN"/>
    <property type="match status" value="1"/>
</dbReference>
<evidence type="ECO:0000313" key="2">
    <source>
        <dbReference type="Proteomes" id="UP000315471"/>
    </source>
</evidence>
<dbReference type="NCBIfam" id="TIGR02453">
    <property type="entry name" value="TIGR02453 family protein"/>
    <property type="match status" value="1"/>
</dbReference>
<reference evidence="1 2" key="1">
    <citation type="submission" date="2019-02" db="EMBL/GenBank/DDBJ databases">
        <title>Deep-cultivation of Planctomycetes and their phenomic and genomic characterization uncovers novel biology.</title>
        <authorList>
            <person name="Wiegand S."/>
            <person name="Jogler M."/>
            <person name="Boedeker C."/>
            <person name="Pinto D."/>
            <person name="Vollmers J."/>
            <person name="Rivas-Marin E."/>
            <person name="Kohn T."/>
            <person name="Peeters S.H."/>
            <person name="Heuer A."/>
            <person name="Rast P."/>
            <person name="Oberbeckmann S."/>
            <person name="Bunk B."/>
            <person name="Jeske O."/>
            <person name="Meyerdierks A."/>
            <person name="Storesund J.E."/>
            <person name="Kallscheuer N."/>
            <person name="Luecker S."/>
            <person name="Lage O.M."/>
            <person name="Pohl T."/>
            <person name="Merkel B.J."/>
            <person name="Hornburger P."/>
            <person name="Mueller R.-W."/>
            <person name="Bruemmer F."/>
            <person name="Labrenz M."/>
            <person name="Spormann A.M."/>
            <person name="Op Den Camp H."/>
            <person name="Overmann J."/>
            <person name="Amann R."/>
            <person name="Jetten M.S.M."/>
            <person name="Mascher T."/>
            <person name="Medema M.H."/>
            <person name="Devos D.P."/>
            <person name="Kaster A.-K."/>
            <person name="Ovreas L."/>
            <person name="Rohde M."/>
            <person name="Galperin M.Y."/>
            <person name="Jogler C."/>
        </authorList>
    </citation>
    <scope>NUCLEOTIDE SEQUENCE [LARGE SCALE GENOMIC DNA]</scope>
    <source>
        <strain evidence="1 2">Q31b</strain>
    </source>
</reference>
<comment type="caution">
    <text evidence="1">The sequence shown here is derived from an EMBL/GenBank/DDBJ whole genome shotgun (WGS) entry which is preliminary data.</text>
</comment>
<dbReference type="PIRSF" id="PIRSF028451">
    <property type="entry name" value="UCP028451"/>
    <property type="match status" value="1"/>
</dbReference>
<dbReference type="RefSeq" id="WP_146601582.1">
    <property type="nucleotide sequence ID" value="NZ_SJPY01000007.1"/>
</dbReference>
<dbReference type="EMBL" id="SJPY01000007">
    <property type="protein sequence ID" value="TWU37609.1"/>
    <property type="molecule type" value="Genomic_DNA"/>
</dbReference>
<dbReference type="InterPro" id="IPR012808">
    <property type="entry name" value="CHP02453"/>
</dbReference>
<keyword evidence="2" id="KW-1185">Reference proteome</keyword>